<keyword evidence="3" id="KW-1185">Reference proteome</keyword>
<dbReference type="Proteomes" id="UP000030816">
    <property type="component" value="Unassembled WGS sequence"/>
</dbReference>
<dbReference type="STRING" id="1081103.A0A0B2X580"/>
<dbReference type="GeneID" id="63735843"/>
<sequence>MTSQGGGTLLNNQDDLLAGLENNPASATYQTEDNTNYFDYLSSHDNVSDAQAQVPSNPSDITLTLPQQNRIRQRWEQTQRLTNDITQVFLNGVHTTSHQHQGTQLVPSGNQPWRFQQWFSQNDHDVALQTAQEEPVVGGTLLSNVGASFDANIVQHNPTFGVLPDIGHESSHSHLNVLAAPFLPPPCASDRPASSEGQNQIPQVTDWAQQDIERDVGYQPPSRDYTWTWSSPYSQNNNVGSIDEATTAMSHNNPFALSGDSSGPFFPRPHRQDVATVSSAQLALNDPYTQSIGIDLVFMTETHNSPQPTTEPSRVSTAQHGYSSPILTPQSSVRQSRSIHSRTTGRGPGRAPSLCRSTSAQTSFSHESNGSAPSKRGKRNGPMDPRRNRRAQETRMLQSVCADCKLRKVQVCH</sequence>
<evidence type="ECO:0000313" key="2">
    <source>
        <dbReference type="EMBL" id="KHO00610.1"/>
    </source>
</evidence>
<feature type="region of interest" description="Disordered" evidence="1">
    <location>
        <begin position="302"/>
        <end position="394"/>
    </location>
</feature>
<dbReference type="HOGENOM" id="CLU_711898_0_0_1"/>
<feature type="compositionally biased region" description="Basic and acidic residues" evidence="1">
    <location>
        <begin position="384"/>
        <end position="393"/>
    </location>
</feature>
<dbReference type="EMBL" id="AZHE01000002">
    <property type="protein sequence ID" value="KHO00610.1"/>
    <property type="molecule type" value="Genomic_DNA"/>
</dbReference>
<proteinExistence type="predicted"/>
<organism evidence="2 3">
    <name type="scientific">Metarhizium album (strain ARSEF 1941)</name>
    <dbReference type="NCBI Taxonomy" id="1081103"/>
    <lineage>
        <taxon>Eukaryota</taxon>
        <taxon>Fungi</taxon>
        <taxon>Dikarya</taxon>
        <taxon>Ascomycota</taxon>
        <taxon>Pezizomycotina</taxon>
        <taxon>Sordariomycetes</taxon>
        <taxon>Hypocreomycetidae</taxon>
        <taxon>Hypocreales</taxon>
        <taxon>Clavicipitaceae</taxon>
        <taxon>Metarhizium</taxon>
    </lineage>
</organism>
<reference evidence="2 3" key="1">
    <citation type="journal article" date="2014" name="Proc. Natl. Acad. Sci. U.S.A.">
        <title>Trajectory and genomic determinants of fungal-pathogen speciation and host adaptation.</title>
        <authorList>
            <person name="Hu X."/>
            <person name="Xiao G."/>
            <person name="Zheng P."/>
            <person name="Shang Y."/>
            <person name="Su Y."/>
            <person name="Zhang X."/>
            <person name="Liu X."/>
            <person name="Zhan S."/>
            <person name="St Leger R.J."/>
            <person name="Wang C."/>
        </authorList>
    </citation>
    <scope>NUCLEOTIDE SEQUENCE [LARGE SCALE GENOMIC DNA]</scope>
    <source>
        <strain evidence="2 3">ARSEF 1941</strain>
    </source>
</reference>
<name>A0A0B2X580_METAS</name>
<protein>
    <submittedName>
        <fullName evidence="2">Uncharacterized protein</fullName>
    </submittedName>
</protein>
<evidence type="ECO:0000256" key="1">
    <source>
        <dbReference type="SAM" id="MobiDB-lite"/>
    </source>
</evidence>
<dbReference type="OrthoDB" id="4941413at2759"/>
<evidence type="ECO:0000313" key="3">
    <source>
        <dbReference type="Proteomes" id="UP000030816"/>
    </source>
</evidence>
<feature type="compositionally biased region" description="Polar residues" evidence="1">
    <location>
        <begin position="355"/>
        <end position="372"/>
    </location>
</feature>
<feature type="compositionally biased region" description="Polar residues" evidence="1">
    <location>
        <begin position="302"/>
        <end position="344"/>
    </location>
</feature>
<comment type="caution">
    <text evidence="2">The sequence shown here is derived from an EMBL/GenBank/DDBJ whole genome shotgun (WGS) entry which is preliminary data.</text>
</comment>
<gene>
    <name evidence="2" type="ORF">MAM_01388</name>
</gene>
<dbReference type="RefSeq" id="XP_040681675.1">
    <property type="nucleotide sequence ID" value="XM_040820187.1"/>
</dbReference>
<dbReference type="AlphaFoldDB" id="A0A0B2X580"/>
<accession>A0A0B2X580</accession>